<dbReference type="InterPro" id="IPR022525">
    <property type="entry name" value="GNAT_AblB"/>
</dbReference>
<accession>A0A0D2JJJ8</accession>
<keyword evidence="3" id="KW-1185">Reference proteome</keyword>
<gene>
    <name evidence="2" type="ORF">X474_00540</name>
</gene>
<dbReference type="RefSeq" id="WP_044346097.1">
    <property type="nucleotide sequence ID" value="NZ_AZAC01000001.1"/>
</dbReference>
<sequence length="279" mass="30509">MPADVIEKIGNSLIQHGPLNDRVYLMSMAKEDKPHIAETLERISREKGYSKIFAKIPAGSLDCFVDHGYRIEARVPGLYLGREECLFLGRFLTPARAEEKNGDLKREVLELALAAPQSEPGELTAEIQIKLLGKDDLEGLAALYTEVFASYPFPVYDPGFLSSALSQGVVHLGAFKDGELLGAAACEVDKKSMSAEMTDFAVHPLARGLGLSRHLLKAMEKEMKRAGVLTLFTIARTLSHGMNLTFARAGYEFSGSLVNNTNISGAIESMNVWFKKTAA</sequence>
<comment type="caution">
    <text evidence="2">The sequence shown here is derived from an EMBL/GenBank/DDBJ whole genome shotgun (WGS) entry which is preliminary data.</text>
</comment>
<dbReference type="Proteomes" id="UP000032233">
    <property type="component" value="Unassembled WGS sequence"/>
</dbReference>
<feature type="domain" description="N-acetyltransferase" evidence="1">
    <location>
        <begin position="127"/>
        <end position="279"/>
    </location>
</feature>
<dbReference type="InParanoid" id="A0A0D2JJJ8"/>
<dbReference type="EMBL" id="AZAC01000001">
    <property type="protein sequence ID" value="KIX15836.1"/>
    <property type="molecule type" value="Genomic_DNA"/>
</dbReference>
<dbReference type="GO" id="GO:0008080">
    <property type="term" value="F:N-acetyltransferase activity"/>
    <property type="evidence" value="ECO:0007669"/>
    <property type="project" value="InterPro"/>
</dbReference>
<dbReference type="AlphaFoldDB" id="A0A0D2JJJ8"/>
<dbReference type="Gene3D" id="3.40.630.30">
    <property type="match status" value="1"/>
</dbReference>
<dbReference type="SUPFAM" id="SSF55729">
    <property type="entry name" value="Acyl-CoA N-acyltransferases (Nat)"/>
    <property type="match status" value="1"/>
</dbReference>
<dbReference type="Pfam" id="PF00583">
    <property type="entry name" value="Acetyltransf_1"/>
    <property type="match status" value="1"/>
</dbReference>
<organism evidence="2 3">
    <name type="scientific">Dethiosulfatarculus sandiegensis</name>
    <dbReference type="NCBI Taxonomy" id="1429043"/>
    <lineage>
        <taxon>Bacteria</taxon>
        <taxon>Pseudomonadati</taxon>
        <taxon>Thermodesulfobacteriota</taxon>
        <taxon>Desulfarculia</taxon>
        <taxon>Desulfarculales</taxon>
        <taxon>Desulfarculaceae</taxon>
        <taxon>Dethiosulfatarculus</taxon>
    </lineage>
</organism>
<dbReference type="InterPro" id="IPR000182">
    <property type="entry name" value="GNAT_dom"/>
</dbReference>
<protein>
    <submittedName>
        <fullName evidence="2">N-acetyltransferase GCN5</fullName>
    </submittedName>
</protein>
<proteinExistence type="predicted"/>
<dbReference type="NCBIfam" id="TIGR03827">
    <property type="entry name" value="GNAT_ablB"/>
    <property type="match status" value="1"/>
</dbReference>
<evidence type="ECO:0000259" key="1">
    <source>
        <dbReference type="PROSITE" id="PS51186"/>
    </source>
</evidence>
<dbReference type="InterPro" id="IPR016181">
    <property type="entry name" value="Acyl_CoA_acyltransferase"/>
</dbReference>
<dbReference type="PROSITE" id="PS51186">
    <property type="entry name" value="GNAT"/>
    <property type="match status" value="1"/>
</dbReference>
<dbReference type="STRING" id="1429043.X474_00540"/>
<dbReference type="PATRIC" id="fig|1429043.3.peg.111"/>
<evidence type="ECO:0000313" key="3">
    <source>
        <dbReference type="Proteomes" id="UP000032233"/>
    </source>
</evidence>
<dbReference type="CDD" id="cd04301">
    <property type="entry name" value="NAT_SF"/>
    <property type="match status" value="1"/>
</dbReference>
<keyword evidence="2" id="KW-0808">Transferase</keyword>
<dbReference type="OrthoDB" id="9790652at2"/>
<reference evidence="2 3" key="1">
    <citation type="submission" date="2013-11" db="EMBL/GenBank/DDBJ databases">
        <title>Metagenomic analysis of a methanogenic consortium involved in long chain n-alkane degradation.</title>
        <authorList>
            <person name="Davidova I.A."/>
            <person name="Callaghan A.V."/>
            <person name="Wawrik B."/>
            <person name="Pruitt S."/>
            <person name="Marks C."/>
            <person name="Duncan K.E."/>
            <person name="Suflita J.M."/>
        </authorList>
    </citation>
    <scope>NUCLEOTIDE SEQUENCE [LARGE SCALE GENOMIC DNA]</scope>
    <source>
        <strain evidence="2 3">SPR</strain>
    </source>
</reference>
<evidence type="ECO:0000313" key="2">
    <source>
        <dbReference type="EMBL" id="KIX15836.1"/>
    </source>
</evidence>
<name>A0A0D2JJJ8_9BACT</name>